<dbReference type="Proteomes" id="UP000248330">
    <property type="component" value="Unassembled WGS sequence"/>
</dbReference>
<dbReference type="InterPro" id="IPR019953">
    <property type="entry name" value="OHR"/>
</dbReference>
<comment type="similarity">
    <text evidence="1">Belongs to the OsmC/Ohr family.</text>
</comment>
<dbReference type="OrthoDB" id="9797508at2"/>
<dbReference type="AlphaFoldDB" id="A0A318EAG0"/>
<dbReference type="InterPro" id="IPR036102">
    <property type="entry name" value="OsmC/Ohrsf"/>
</dbReference>
<evidence type="ECO:0000313" key="3">
    <source>
        <dbReference type="Proteomes" id="UP000248330"/>
    </source>
</evidence>
<dbReference type="Pfam" id="PF02566">
    <property type="entry name" value="OsmC"/>
    <property type="match status" value="1"/>
</dbReference>
<accession>A0A318EAG0</accession>
<organism evidence="2 3">
    <name type="scientific">Sinimarinibacterium flocculans</name>
    <dbReference type="NCBI Taxonomy" id="985250"/>
    <lineage>
        <taxon>Bacteria</taxon>
        <taxon>Pseudomonadati</taxon>
        <taxon>Pseudomonadota</taxon>
        <taxon>Gammaproteobacteria</taxon>
        <taxon>Nevskiales</taxon>
        <taxon>Nevskiaceae</taxon>
        <taxon>Sinimarinibacterium</taxon>
    </lineage>
</organism>
<keyword evidence="3" id="KW-1185">Reference proteome</keyword>
<protein>
    <submittedName>
        <fullName evidence="2">Ohr subfamily peroxiredoxin</fullName>
    </submittedName>
</protein>
<reference evidence="2 3" key="1">
    <citation type="submission" date="2018-04" db="EMBL/GenBank/DDBJ databases">
        <title>Genomic Encyclopedia of Type Strains, Phase IV (KMG-IV): sequencing the most valuable type-strain genomes for metagenomic binning, comparative biology and taxonomic classification.</title>
        <authorList>
            <person name="Goeker M."/>
        </authorList>
    </citation>
    <scope>NUCLEOTIDE SEQUENCE [LARGE SCALE GENOMIC DNA]</scope>
    <source>
        <strain evidence="2 3">DSM 104150</strain>
    </source>
</reference>
<dbReference type="PANTHER" id="PTHR33797:SF2">
    <property type="entry name" value="ORGANIC HYDROPEROXIDE RESISTANCE PROTEIN-LIKE"/>
    <property type="match status" value="1"/>
</dbReference>
<dbReference type="InterPro" id="IPR003718">
    <property type="entry name" value="OsmC/Ohr_fam"/>
</dbReference>
<dbReference type="RefSeq" id="WP_110265679.1">
    <property type="nucleotide sequence ID" value="NZ_CAKZQT010000033.1"/>
</dbReference>
<dbReference type="NCBIfam" id="TIGR03561">
    <property type="entry name" value="organ_hyd_perox"/>
    <property type="match status" value="1"/>
</dbReference>
<evidence type="ECO:0000256" key="1">
    <source>
        <dbReference type="ARBA" id="ARBA00007378"/>
    </source>
</evidence>
<dbReference type="InterPro" id="IPR015946">
    <property type="entry name" value="KH_dom-like_a/b"/>
</dbReference>
<dbReference type="GO" id="GO:0006979">
    <property type="term" value="P:response to oxidative stress"/>
    <property type="evidence" value="ECO:0007669"/>
    <property type="project" value="InterPro"/>
</dbReference>
<name>A0A318EAG0_9GAMM</name>
<evidence type="ECO:0000313" key="2">
    <source>
        <dbReference type="EMBL" id="PXV66555.1"/>
    </source>
</evidence>
<dbReference type="Gene3D" id="3.30.300.20">
    <property type="match status" value="1"/>
</dbReference>
<sequence>MAVKVLYTAHAVASGGRNGHTESRDGIVKADLSVPKAMGGPGKPGTTTPEDLFAAGYAACFGGAVDFLAGKMQLKPSSVEIEVAVGIGTDDTGFGLTADITAWIGGLDQADADRLVAAAHEFCPYSKATRGNIAHGLKVVVV</sequence>
<dbReference type="Gene3D" id="2.20.25.10">
    <property type="match status" value="1"/>
</dbReference>
<dbReference type="PANTHER" id="PTHR33797">
    <property type="entry name" value="ORGANIC HYDROPEROXIDE RESISTANCE PROTEIN-LIKE"/>
    <property type="match status" value="1"/>
</dbReference>
<proteinExistence type="inferred from homology"/>
<dbReference type="SUPFAM" id="SSF82784">
    <property type="entry name" value="OsmC-like"/>
    <property type="match status" value="1"/>
</dbReference>
<comment type="caution">
    <text evidence="2">The sequence shown here is derived from an EMBL/GenBank/DDBJ whole genome shotgun (WGS) entry which is preliminary data.</text>
</comment>
<dbReference type="EMBL" id="QICN01000007">
    <property type="protein sequence ID" value="PXV66555.1"/>
    <property type="molecule type" value="Genomic_DNA"/>
</dbReference>
<gene>
    <name evidence="2" type="ORF">C8D93_107120</name>
</gene>